<proteinExistence type="inferred from homology"/>
<dbReference type="InterPro" id="IPR041522">
    <property type="entry name" value="CdaR_GGDEF"/>
</dbReference>
<evidence type="ECO:0000313" key="4">
    <source>
        <dbReference type="EMBL" id="EHN12874.1"/>
    </source>
</evidence>
<name>H0E071_9ACTN</name>
<dbReference type="Pfam" id="PF17853">
    <property type="entry name" value="GGDEF_2"/>
    <property type="match status" value="1"/>
</dbReference>
<sequence>MPGPELDPAYRTAVAGALREIQSTEHDRAALLDVVARHAAGLTGADLGLVALRAPSGTEEVIAAFPVDGGMEGVDPDGALDAAGLARIRRVAVGGEGGPVGSVCVAWRSHAAPRPHEAWVLEALAKHAAIALEHGELRDTVRVRVEMLTRYFTAFREMTAATVEDLGVVGLVGLVERFLERTVRIAPSADIAPYLPAVVCRDADPGPADAGTWPIETDTKYLGQLVASGARLGALEEGILRYGARLIAIEAHRLRSAREAQFRLRAELLSEVLAGRPIESEPIRHLAARLDVRLDVPYAALAVWVDDPRRRLDALSAVRELETSGGSMLAVERERSLVIAVPDGAEVEEIAARLLAVLARQEWRPSIGVGRTTADLAAAAREAIAAARLAAAADGGLLHAAELGPLAFLLDAPDLASASESVLRILGPLEAHDARARVPLTPTLRAMIEGDGHHPTVAKRCGIHASTLKYRLGRIEHLLGVRLADRRVRIELALAIRLRTLLEDLGRRPLVG</sequence>
<protein>
    <submittedName>
        <fullName evidence="4">Regulatory protein</fullName>
    </submittedName>
</protein>
<feature type="domain" description="PucR C-terminal helix-turn-helix" evidence="2">
    <location>
        <begin position="440"/>
        <end position="497"/>
    </location>
</feature>
<dbReference type="Proteomes" id="UP000005143">
    <property type="component" value="Unassembled WGS sequence"/>
</dbReference>
<dbReference type="EMBL" id="AGUD01000006">
    <property type="protein sequence ID" value="EHN12874.1"/>
    <property type="molecule type" value="Genomic_DNA"/>
</dbReference>
<evidence type="ECO:0000259" key="2">
    <source>
        <dbReference type="Pfam" id="PF13556"/>
    </source>
</evidence>
<comment type="similarity">
    <text evidence="1">Belongs to the CdaR family.</text>
</comment>
<dbReference type="AlphaFoldDB" id="H0E071"/>
<dbReference type="Gene3D" id="1.10.10.2840">
    <property type="entry name" value="PucR C-terminal helix-turn-helix domain"/>
    <property type="match status" value="1"/>
</dbReference>
<reference evidence="4 5" key="1">
    <citation type="journal article" date="2013" name="Biodegradation">
        <title>Quantitative proteomic analysis of ibuprofen-degrading Patulibacter sp. strain I11.</title>
        <authorList>
            <person name="Almeida B."/>
            <person name="Kjeldal H."/>
            <person name="Lolas I."/>
            <person name="Knudsen A.D."/>
            <person name="Carvalho G."/>
            <person name="Nielsen K.L."/>
            <person name="Barreto Crespo M.T."/>
            <person name="Stensballe A."/>
            <person name="Nielsen J.L."/>
        </authorList>
    </citation>
    <scope>NUCLEOTIDE SEQUENCE [LARGE SCALE GENOMIC DNA]</scope>
    <source>
        <strain evidence="4 5">I11</strain>
    </source>
</reference>
<dbReference type="PANTHER" id="PTHR33744:SF1">
    <property type="entry name" value="DNA-BINDING TRANSCRIPTIONAL ACTIVATOR ADER"/>
    <property type="match status" value="1"/>
</dbReference>
<dbReference type="InterPro" id="IPR025736">
    <property type="entry name" value="PucR_C-HTH_dom"/>
</dbReference>
<dbReference type="InterPro" id="IPR051448">
    <property type="entry name" value="CdaR-like_regulators"/>
</dbReference>
<keyword evidence="5" id="KW-1185">Reference proteome</keyword>
<dbReference type="InterPro" id="IPR042070">
    <property type="entry name" value="PucR_C-HTH_sf"/>
</dbReference>
<dbReference type="PANTHER" id="PTHR33744">
    <property type="entry name" value="CARBOHYDRATE DIACID REGULATOR"/>
    <property type="match status" value="1"/>
</dbReference>
<accession>H0E071</accession>
<evidence type="ECO:0000313" key="5">
    <source>
        <dbReference type="Proteomes" id="UP000005143"/>
    </source>
</evidence>
<dbReference type="Pfam" id="PF13556">
    <property type="entry name" value="HTH_30"/>
    <property type="match status" value="1"/>
</dbReference>
<dbReference type="OrthoDB" id="8026818at2"/>
<comment type="caution">
    <text evidence="4">The sequence shown here is derived from an EMBL/GenBank/DDBJ whole genome shotgun (WGS) entry which is preliminary data.</text>
</comment>
<dbReference type="RefSeq" id="WP_007569859.1">
    <property type="nucleotide sequence ID" value="NZ_AGUD01000006.1"/>
</dbReference>
<dbReference type="PATRIC" id="fig|1097667.3.peg.178"/>
<organism evidence="4 5">
    <name type="scientific">Patulibacter medicamentivorans</name>
    <dbReference type="NCBI Taxonomy" id="1097667"/>
    <lineage>
        <taxon>Bacteria</taxon>
        <taxon>Bacillati</taxon>
        <taxon>Actinomycetota</taxon>
        <taxon>Thermoleophilia</taxon>
        <taxon>Solirubrobacterales</taxon>
        <taxon>Patulibacteraceae</taxon>
        <taxon>Patulibacter</taxon>
    </lineage>
</organism>
<gene>
    <name evidence="4" type="ORF">PAI11_01790</name>
</gene>
<feature type="domain" description="CdaR GGDEF-like" evidence="3">
    <location>
        <begin position="279"/>
        <end position="389"/>
    </location>
</feature>
<dbReference type="SUPFAM" id="SSF55781">
    <property type="entry name" value="GAF domain-like"/>
    <property type="match status" value="1"/>
</dbReference>
<evidence type="ECO:0000256" key="1">
    <source>
        <dbReference type="ARBA" id="ARBA00006754"/>
    </source>
</evidence>
<evidence type="ECO:0000259" key="3">
    <source>
        <dbReference type="Pfam" id="PF17853"/>
    </source>
</evidence>